<evidence type="ECO:0000313" key="7">
    <source>
        <dbReference type="EMBL" id="ANF59600.1"/>
    </source>
</evidence>
<dbReference type="STRING" id="376489.A5892_10060"/>
<dbReference type="GO" id="GO:0012505">
    <property type="term" value="C:endomembrane system"/>
    <property type="evidence" value="ECO:0007669"/>
    <property type="project" value="UniProtKB-SubCell"/>
</dbReference>
<keyword evidence="4 5" id="KW-0472">Membrane</keyword>
<keyword evidence="8" id="KW-1185">Reference proteome</keyword>
<keyword evidence="2 5" id="KW-0812">Transmembrane</keyword>
<evidence type="ECO:0000256" key="1">
    <source>
        <dbReference type="ARBA" id="ARBA00004127"/>
    </source>
</evidence>
<organism evidence="7 8">
    <name type="scientific">Halotalea alkalilenta</name>
    <dbReference type="NCBI Taxonomy" id="376489"/>
    <lineage>
        <taxon>Bacteria</taxon>
        <taxon>Pseudomonadati</taxon>
        <taxon>Pseudomonadota</taxon>
        <taxon>Gammaproteobacteria</taxon>
        <taxon>Oceanospirillales</taxon>
        <taxon>Halomonadaceae</taxon>
        <taxon>Halotalea</taxon>
    </lineage>
</organism>
<feature type="transmembrane region" description="Helical" evidence="5">
    <location>
        <begin position="20"/>
        <end position="43"/>
    </location>
</feature>
<dbReference type="Pfam" id="PF06803">
    <property type="entry name" value="DUF1232"/>
    <property type="match status" value="1"/>
</dbReference>
<gene>
    <name evidence="7" type="ORF">A5892_10060</name>
</gene>
<evidence type="ECO:0000256" key="3">
    <source>
        <dbReference type="ARBA" id="ARBA00022989"/>
    </source>
</evidence>
<feature type="domain" description="DUF1232" evidence="6">
    <location>
        <begin position="18"/>
        <end position="50"/>
    </location>
</feature>
<comment type="subcellular location">
    <subcellularLocation>
        <location evidence="1">Endomembrane system</location>
        <topology evidence="1">Multi-pass membrane protein</topology>
    </subcellularLocation>
</comment>
<proteinExistence type="predicted"/>
<evidence type="ECO:0000256" key="5">
    <source>
        <dbReference type="SAM" id="Phobius"/>
    </source>
</evidence>
<dbReference type="EMBL" id="CP015243">
    <property type="protein sequence ID" value="ANF59600.1"/>
    <property type="molecule type" value="Genomic_DNA"/>
</dbReference>
<evidence type="ECO:0000256" key="4">
    <source>
        <dbReference type="ARBA" id="ARBA00023136"/>
    </source>
</evidence>
<sequence>MMHDYLRGDYRPLPKRAMALLVVALVYLFFPFDLVPDFIPFWGQLDDLIISGWLLAKLDEDLDGYRAWRRARDARRDS</sequence>
<dbReference type="KEGG" id="haa:A5892_10060"/>
<name>A0A172YK52_9GAMM</name>
<dbReference type="AlphaFoldDB" id="A0A172YK52"/>
<evidence type="ECO:0000313" key="8">
    <source>
        <dbReference type="Proteomes" id="UP000077875"/>
    </source>
</evidence>
<evidence type="ECO:0000259" key="6">
    <source>
        <dbReference type="Pfam" id="PF06803"/>
    </source>
</evidence>
<dbReference type="Proteomes" id="UP000077875">
    <property type="component" value="Chromosome"/>
</dbReference>
<accession>A0A172YK52</accession>
<keyword evidence="3 5" id="KW-1133">Transmembrane helix</keyword>
<reference evidence="7 8" key="1">
    <citation type="submission" date="2016-04" db="EMBL/GenBank/DDBJ databases">
        <title>Complete Genome Sequence of Halotalea alkalilenta IHB B 13600.</title>
        <authorList>
            <person name="Swarnkar M.K."/>
            <person name="Sharma A."/>
            <person name="Kaushal K."/>
            <person name="Soni R."/>
            <person name="Rana S."/>
            <person name="Singh A.K."/>
            <person name="Gulati A."/>
        </authorList>
    </citation>
    <scope>NUCLEOTIDE SEQUENCE [LARGE SCALE GENOMIC DNA]</scope>
    <source>
        <strain evidence="7 8">IHB B 13600</strain>
    </source>
</reference>
<dbReference type="InterPro" id="IPR010652">
    <property type="entry name" value="DUF1232"/>
</dbReference>
<evidence type="ECO:0000256" key="2">
    <source>
        <dbReference type="ARBA" id="ARBA00022692"/>
    </source>
</evidence>
<protein>
    <recommendedName>
        <fullName evidence="6">DUF1232 domain-containing protein</fullName>
    </recommendedName>
</protein>